<evidence type="ECO:0000313" key="3">
    <source>
        <dbReference type="Proteomes" id="UP000034172"/>
    </source>
</evidence>
<accession>A0A0G1HQB1</accession>
<dbReference type="InterPro" id="IPR056670">
    <property type="entry name" value="DUF7768"/>
</dbReference>
<dbReference type="STRING" id="1618392.UW41_C0012G0033"/>
<gene>
    <name evidence="2" type="ORF">UW41_C0012G0033</name>
</gene>
<reference evidence="2 3" key="1">
    <citation type="journal article" date="2015" name="Nature">
        <title>rRNA introns, odd ribosomes, and small enigmatic genomes across a large radiation of phyla.</title>
        <authorList>
            <person name="Brown C.T."/>
            <person name="Hug L.A."/>
            <person name="Thomas B.C."/>
            <person name="Sharon I."/>
            <person name="Castelle C.J."/>
            <person name="Singh A."/>
            <person name="Wilkins M.J."/>
            <person name="Williams K.H."/>
            <person name="Banfield J.F."/>
        </authorList>
    </citation>
    <scope>NUCLEOTIDE SEQUENCE [LARGE SCALE GENOMIC DNA]</scope>
</reference>
<evidence type="ECO:0000313" key="2">
    <source>
        <dbReference type="EMBL" id="KKT49095.1"/>
    </source>
</evidence>
<dbReference type="EMBL" id="LCIE01000012">
    <property type="protein sequence ID" value="KKT49095.1"/>
    <property type="molecule type" value="Genomic_DNA"/>
</dbReference>
<proteinExistence type="predicted"/>
<protein>
    <recommendedName>
        <fullName evidence="1">DUF7768 domain-containing protein</fullName>
    </recommendedName>
</protein>
<name>A0A0G1HQB1_9BACT</name>
<evidence type="ECO:0000259" key="1">
    <source>
        <dbReference type="Pfam" id="PF24963"/>
    </source>
</evidence>
<dbReference type="AlphaFoldDB" id="A0A0G1HQB1"/>
<dbReference type="Pfam" id="PF24963">
    <property type="entry name" value="DUF7768"/>
    <property type="match status" value="1"/>
</dbReference>
<comment type="caution">
    <text evidence="2">The sequence shown here is derived from an EMBL/GenBank/DDBJ whole genome shotgun (WGS) entry which is preliminary data.</text>
</comment>
<feature type="domain" description="DUF7768" evidence="1">
    <location>
        <begin position="13"/>
        <end position="115"/>
    </location>
</feature>
<organism evidence="2 3">
    <name type="scientific">Candidatus Collierbacteria bacterium GW2011_GWC2_44_18</name>
    <dbReference type="NCBI Taxonomy" id="1618392"/>
    <lineage>
        <taxon>Bacteria</taxon>
        <taxon>Candidatus Collieribacteriota</taxon>
    </lineage>
</organism>
<sequence length="121" mass="13465">MQLYKTEANMIRVIVETPFKGATPEEQDANIEYARACAHDCIVNHQEAPFLSHLLYTQKGILDDAIQGERQLGIDAGLVWGTVAEATIVYTDRGVSQGMQYGILNAINANRPIFYRSLGHK</sequence>
<dbReference type="Proteomes" id="UP000034172">
    <property type="component" value="Unassembled WGS sequence"/>
</dbReference>